<evidence type="ECO:0000313" key="4">
    <source>
        <dbReference type="Proteomes" id="UP000030763"/>
    </source>
</evidence>
<dbReference type="OrthoDB" id="346562at2759"/>
<proteinExistence type="predicted"/>
<keyword evidence="2" id="KW-0472">Membrane</keyword>
<dbReference type="RefSeq" id="XP_013335507.1">
    <property type="nucleotide sequence ID" value="XM_013480053.1"/>
</dbReference>
<dbReference type="PANTHER" id="PTHR36329">
    <property type="entry name" value="TRANSMEMBRANE PROTEIN"/>
    <property type="match status" value="1"/>
</dbReference>
<gene>
    <name evidence="3" type="ORF">EMWEY_00053820</name>
</gene>
<evidence type="ECO:0000256" key="2">
    <source>
        <dbReference type="SAM" id="Phobius"/>
    </source>
</evidence>
<dbReference type="GeneID" id="25339368"/>
<dbReference type="VEuPathDB" id="ToxoDB:EMWEY_00053820"/>
<dbReference type="Proteomes" id="UP000030763">
    <property type="component" value="Unassembled WGS sequence"/>
</dbReference>
<dbReference type="AlphaFoldDB" id="U6M8P3"/>
<keyword evidence="4" id="KW-1185">Reference proteome</keyword>
<reference evidence="3" key="2">
    <citation type="submission" date="2013-10" db="EMBL/GenBank/DDBJ databases">
        <authorList>
            <person name="Aslett M."/>
        </authorList>
    </citation>
    <scope>NUCLEOTIDE SEQUENCE [LARGE SCALE GENOMIC DNA]</scope>
    <source>
        <strain evidence="3">Weybridge</strain>
    </source>
</reference>
<evidence type="ECO:0000256" key="1">
    <source>
        <dbReference type="SAM" id="MobiDB-lite"/>
    </source>
</evidence>
<feature type="transmembrane region" description="Helical" evidence="2">
    <location>
        <begin position="39"/>
        <end position="58"/>
    </location>
</feature>
<keyword evidence="2" id="KW-0812">Transmembrane</keyword>
<protein>
    <submittedName>
        <fullName evidence="3">Uncharacterized protein</fullName>
    </submittedName>
</protein>
<feature type="region of interest" description="Disordered" evidence="1">
    <location>
        <begin position="263"/>
        <end position="302"/>
    </location>
</feature>
<reference evidence="3" key="1">
    <citation type="submission" date="2013-10" db="EMBL/GenBank/DDBJ databases">
        <title>Genomic analysis of the causative agents of coccidiosis in chickens.</title>
        <authorList>
            <person name="Reid A.J."/>
            <person name="Blake D."/>
            <person name="Billington K."/>
            <person name="Browne H."/>
            <person name="Dunn M."/>
            <person name="Hung S."/>
            <person name="Kawahara F."/>
            <person name="Miranda-Saavedra D."/>
            <person name="Mourier T."/>
            <person name="Nagra H."/>
            <person name="Otto T.D."/>
            <person name="Rawlings N."/>
            <person name="Sanchez A."/>
            <person name="Sanders M."/>
            <person name="Subramaniam C."/>
            <person name="Tay Y."/>
            <person name="Dear P."/>
            <person name="Doerig C."/>
            <person name="Gruber A."/>
            <person name="Parkinson J."/>
            <person name="Shirley M."/>
            <person name="Wan K.L."/>
            <person name="Berriman M."/>
            <person name="Tomley F."/>
            <person name="Pain A."/>
        </authorList>
    </citation>
    <scope>NUCLEOTIDE SEQUENCE [LARGE SCALE GENOMIC DNA]</scope>
    <source>
        <strain evidence="3">Weybridge</strain>
    </source>
</reference>
<sequence length="828" mass="86941">MAAAAALAAAAAAACASSAAVWSVRVGLSTGYAGLSGSLRWRTLLSLLLLLLPLLLLLQLQPTNSRVLFVSPHGGALFGFSASIDAEFAPWGPPVEEVVGQLVYKGSSCAAANPTLLGFSYLDFRPQLLQLSLVNKLKGLAGHLLPSADPRAAAPITTAAPPLVPLGYATAPPPGGGEPREWASDPLEAIAAAAKAEADAAAGGAAATNGDSWRWALQRTGRLRRESLHLLLPFVSTLILRAITTDLNSTSATAGLPLSPSTLLEQQQQQADQRPVDPTGAAALPPAAEPAAAPAVPATGLDGSERGGLKGVFKGLSLRGSRWRLAGVQKRVWLFDRCTEKELLQLIRAANSSGVAALLLTDTPFKDYSLPLLGNVFAPQPLMPVVSLPNSPLLQHVKQRAAAAAATAAAEPLYALVDRLPSKGADCRAQQPLLLASLVSLPLWCLLAWKAQRESSGAAGRDATALHRLLLLPPALKAAAAAAQSVFLLQCPSWSSSGSQYLVMAVLTFETLFQTSFSACLLLISKGFLIIQETLTSKQSLTLALLVSAVYVLSSVNQVDPLECLPLRLLLLLLICIVVLRSCKDCILKIELRLEYVRAAGLQELQAALELKERMFKIHAISCCLFFVCSAVSSLTCLLLLDRPDLSDAVSYGLELALWAVVAFTFKPRRGLPYFSLLQSNEQQSVLPMYAAAPLLRRSEDGASMWGSEAASAVAAAGEAAAAGGTVGSAAAGAAGRGAAGGGGPFSEPFPEDCPIVILNPSSPGQREAVFKDVALGTLYTCTRVCVFFVGCLVPSHQHQQHQMQQQKVRQQQKPGVSTLRASCVEGL</sequence>
<dbReference type="OMA" id="EFAPWGP"/>
<dbReference type="EMBL" id="HG719895">
    <property type="protein sequence ID" value="CDJ58859.1"/>
    <property type="molecule type" value="Genomic_DNA"/>
</dbReference>
<organism evidence="3 4">
    <name type="scientific">Eimeria maxima</name>
    <name type="common">Coccidian parasite</name>
    <dbReference type="NCBI Taxonomy" id="5804"/>
    <lineage>
        <taxon>Eukaryota</taxon>
        <taxon>Sar</taxon>
        <taxon>Alveolata</taxon>
        <taxon>Apicomplexa</taxon>
        <taxon>Conoidasida</taxon>
        <taxon>Coccidia</taxon>
        <taxon>Eucoccidiorida</taxon>
        <taxon>Eimeriorina</taxon>
        <taxon>Eimeriidae</taxon>
        <taxon>Eimeria</taxon>
    </lineage>
</organism>
<feature type="compositionally biased region" description="Low complexity" evidence="1">
    <location>
        <begin position="281"/>
        <end position="298"/>
    </location>
</feature>
<dbReference type="PANTHER" id="PTHR36329:SF1">
    <property type="entry name" value="TRANSMEMBRANE PROTEIN"/>
    <property type="match status" value="1"/>
</dbReference>
<evidence type="ECO:0000313" key="3">
    <source>
        <dbReference type="EMBL" id="CDJ58859.1"/>
    </source>
</evidence>
<accession>U6M8P3</accession>
<name>U6M8P3_EIMMA</name>
<keyword evidence="2" id="KW-1133">Transmembrane helix</keyword>